<dbReference type="PANTHER" id="PTHR12296">
    <property type="entry name" value="DENN DOMAIN-CONTAINING PROTEIN 4"/>
    <property type="match status" value="1"/>
</dbReference>
<evidence type="ECO:0000313" key="2">
    <source>
        <dbReference type="EMBL" id="VDM24571.1"/>
    </source>
</evidence>
<dbReference type="OrthoDB" id="75250at2759"/>
<dbReference type="WBParaSite" id="TTAC_0000428601-mRNA-1">
    <property type="protein sequence ID" value="TTAC_0000428601-mRNA-1"/>
    <property type="gene ID" value="TTAC_0000428601"/>
</dbReference>
<reference evidence="2 3" key="2">
    <citation type="submission" date="2018-11" db="EMBL/GenBank/DDBJ databases">
        <authorList>
            <consortium name="Pathogen Informatics"/>
        </authorList>
    </citation>
    <scope>NUCLEOTIDE SEQUENCE [LARGE SCALE GENOMIC DNA]</scope>
</reference>
<dbReference type="GO" id="GO:0005085">
    <property type="term" value="F:guanyl-nucleotide exchange factor activity"/>
    <property type="evidence" value="ECO:0007669"/>
    <property type="project" value="UniProtKB-ARBA"/>
</dbReference>
<dbReference type="PROSITE" id="PS50211">
    <property type="entry name" value="DENN"/>
    <property type="match status" value="1"/>
</dbReference>
<reference evidence="4" key="1">
    <citation type="submission" date="2017-02" db="UniProtKB">
        <authorList>
            <consortium name="WormBaseParasite"/>
        </authorList>
    </citation>
    <scope>IDENTIFICATION</scope>
</reference>
<dbReference type="Gene3D" id="3.40.50.11500">
    <property type="match status" value="1"/>
</dbReference>
<accession>A0A0R3WU46</accession>
<dbReference type="Pfam" id="PF02141">
    <property type="entry name" value="DENN"/>
    <property type="match status" value="1"/>
</dbReference>
<keyword evidence="3" id="KW-1185">Reference proteome</keyword>
<evidence type="ECO:0000313" key="3">
    <source>
        <dbReference type="Proteomes" id="UP000274429"/>
    </source>
</evidence>
<feature type="domain" description="UDENN" evidence="1">
    <location>
        <begin position="1"/>
        <end position="199"/>
    </location>
</feature>
<dbReference type="STRING" id="6205.A0A0R3WU46"/>
<evidence type="ECO:0000259" key="1">
    <source>
        <dbReference type="PROSITE" id="PS50211"/>
    </source>
</evidence>
<evidence type="ECO:0000313" key="4">
    <source>
        <dbReference type="WBParaSite" id="TTAC_0000428601-mRNA-1"/>
    </source>
</evidence>
<dbReference type="SMART" id="SM00799">
    <property type="entry name" value="DENN"/>
    <property type="match status" value="1"/>
</dbReference>
<dbReference type="PANTHER" id="PTHR12296:SF30">
    <property type="entry name" value="DENN DOMAIN-CONTAINING PROTEIN CRAG"/>
    <property type="match status" value="1"/>
</dbReference>
<sequence length="199" mass="22657">MRLQIPYGNYLSSSSGEPYAQLLRRLGSELTLQLMVQLLTEQKLLFVSVMPDLLVDTIQQLITLIHPLRWVLVYIPLIHMRCIHVIQSPSPYLIGVDSRFFEFFQLPPAEADISVVDLDTGLFRPAATTVTDARTVLPRGPQKRLRVALARNEERLSEVYMRIQHDTKMGVRVQEKYKSQLVSAFRPLSSQLPAKGVSI</sequence>
<dbReference type="InterPro" id="IPR051696">
    <property type="entry name" value="DENN_Domain_GEFs"/>
</dbReference>
<protein>
    <submittedName>
        <fullName evidence="4">UDENN domain-containing protein</fullName>
    </submittedName>
</protein>
<proteinExistence type="predicted"/>
<dbReference type="AlphaFoldDB" id="A0A0R3WU46"/>
<gene>
    <name evidence="2" type="ORF">TTAC_LOCUS4271</name>
</gene>
<dbReference type="InterPro" id="IPR037516">
    <property type="entry name" value="Tripartite_DENN"/>
</dbReference>
<organism evidence="4">
    <name type="scientific">Hydatigena taeniaeformis</name>
    <name type="common">Feline tapeworm</name>
    <name type="synonym">Taenia taeniaeformis</name>
    <dbReference type="NCBI Taxonomy" id="6205"/>
    <lineage>
        <taxon>Eukaryota</taxon>
        <taxon>Metazoa</taxon>
        <taxon>Spiralia</taxon>
        <taxon>Lophotrochozoa</taxon>
        <taxon>Platyhelminthes</taxon>
        <taxon>Cestoda</taxon>
        <taxon>Eucestoda</taxon>
        <taxon>Cyclophyllidea</taxon>
        <taxon>Taeniidae</taxon>
        <taxon>Hydatigera</taxon>
    </lineage>
</organism>
<dbReference type="GO" id="GO:0032483">
    <property type="term" value="P:regulation of Rab protein signal transduction"/>
    <property type="evidence" value="ECO:0007669"/>
    <property type="project" value="TreeGrafter"/>
</dbReference>
<dbReference type="InterPro" id="IPR001194">
    <property type="entry name" value="cDENN_dom"/>
</dbReference>
<dbReference type="InterPro" id="IPR043153">
    <property type="entry name" value="DENN_C"/>
</dbReference>
<dbReference type="GO" id="GO:0031410">
    <property type="term" value="C:cytoplasmic vesicle"/>
    <property type="evidence" value="ECO:0007669"/>
    <property type="project" value="TreeGrafter"/>
</dbReference>
<dbReference type="EMBL" id="UYWX01004054">
    <property type="protein sequence ID" value="VDM24571.1"/>
    <property type="molecule type" value="Genomic_DNA"/>
</dbReference>
<name>A0A0R3WU46_HYDTA</name>
<dbReference type="Proteomes" id="UP000274429">
    <property type="component" value="Unassembled WGS sequence"/>
</dbReference>